<evidence type="ECO:0000313" key="14">
    <source>
        <dbReference type="EMBL" id="QTQ11512.1"/>
    </source>
</evidence>
<dbReference type="GO" id="GO:0016787">
    <property type="term" value="F:hydrolase activity"/>
    <property type="evidence" value="ECO:0007669"/>
    <property type="project" value="UniProtKB-KW"/>
</dbReference>
<accession>A0A975EZB8</accession>
<dbReference type="Pfam" id="PF13395">
    <property type="entry name" value="HNH_4"/>
    <property type="match status" value="1"/>
</dbReference>
<comment type="cofactor">
    <cofactor evidence="1 12">
        <name>Mg(2+)</name>
        <dbReference type="ChEBI" id="CHEBI:18420"/>
    </cofactor>
</comment>
<dbReference type="RefSeq" id="WP_210118308.1">
    <property type="nucleotide sequence ID" value="NZ_CP054257.1"/>
</dbReference>
<reference evidence="14" key="1">
    <citation type="submission" date="2020-05" db="EMBL/GenBank/DDBJ databases">
        <authorList>
            <person name="Zeng H."/>
            <person name="Chan Y.K."/>
            <person name="Watt R.M."/>
        </authorList>
    </citation>
    <scope>NUCLEOTIDE SEQUENCE</scope>
    <source>
        <strain evidence="14">ATCC 700773</strain>
    </source>
</reference>
<evidence type="ECO:0000256" key="8">
    <source>
        <dbReference type="ARBA" id="ARBA00023118"/>
    </source>
</evidence>
<keyword evidence="7 12" id="KW-0694">RNA-binding</keyword>
<evidence type="ECO:0000259" key="13">
    <source>
        <dbReference type="PROSITE" id="PS51749"/>
    </source>
</evidence>
<organism evidence="14 15">
    <name type="scientific">Treponema parvum</name>
    <dbReference type="NCBI Taxonomy" id="138851"/>
    <lineage>
        <taxon>Bacteria</taxon>
        <taxon>Pseudomonadati</taxon>
        <taxon>Spirochaetota</taxon>
        <taxon>Spirochaetia</taxon>
        <taxon>Spirochaetales</taxon>
        <taxon>Treponemataceae</taxon>
        <taxon>Treponema</taxon>
    </lineage>
</organism>
<protein>
    <recommendedName>
        <fullName evidence="12">CRISPR-associated endonuclease Cas9</fullName>
        <ecNumber evidence="12">3.1.-.-</ecNumber>
    </recommendedName>
</protein>
<dbReference type="GO" id="GO:0043571">
    <property type="term" value="P:maintenance of CRISPR repeat elements"/>
    <property type="evidence" value="ECO:0007669"/>
    <property type="project" value="UniProtKB-UniRule"/>
</dbReference>
<dbReference type="PROSITE" id="PS51749">
    <property type="entry name" value="HNH_CAS9"/>
    <property type="match status" value="1"/>
</dbReference>
<dbReference type="InterPro" id="IPR028629">
    <property type="entry name" value="Cas9"/>
</dbReference>
<keyword evidence="9 12" id="KW-0238">DNA-binding</keyword>
<evidence type="ECO:0000256" key="12">
    <source>
        <dbReference type="HAMAP-Rule" id="MF_01480"/>
    </source>
</evidence>
<dbReference type="GO" id="GO:0003723">
    <property type="term" value="F:RNA binding"/>
    <property type="evidence" value="ECO:0007669"/>
    <property type="project" value="UniProtKB-UniRule"/>
</dbReference>
<dbReference type="NCBIfam" id="TIGR01865">
    <property type="entry name" value="cas_Csn1"/>
    <property type="match status" value="2"/>
</dbReference>
<feature type="active site" description="Proton acceptor for HNH nuclease domain" evidence="12">
    <location>
        <position position="727"/>
    </location>
</feature>
<dbReference type="InterPro" id="IPR003615">
    <property type="entry name" value="HNH_nuc"/>
</dbReference>
<gene>
    <name evidence="12 14" type="primary">cas9</name>
    <name evidence="14" type="ORF">HRI96_04415</name>
</gene>
<proteinExistence type="inferred from homology"/>
<evidence type="ECO:0000256" key="1">
    <source>
        <dbReference type="ARBA" id="ARBA00001946"/>
    </source>
</evidence>
<evidence type="ECO:0000256" key="7">
    <source>
        <dbReference type="ARBA" id="ARBA00022884"/>
    </source>
</evidence>
<sequence>MKVLGLDIGTNSIGWGIVDEAAKKIVKGGVYIFPEGVKKEKGNESSKAAERTAFRSARRLKFRRRLRKYETLKVLIKNGMCPLTMEELDLWKTSKIYPSSTAYLNWYRTDELKSWEPYFLRKKCVEQKADPYEQGRAFYHLAQRRGFLSNRKEAAKESEDKDVKGIKGQMNELSELKGDKTLGQYFYELKQSGERVRGKYTSRKDHYEQEFNKICEVQNISDELKESLYKAIFYQRKLKSQKFLVGKCALEPDKPRCPVSHFEFEEFRMLQFINSIRVARNCNEDDRQPFEPLTEEEREIIKPLFFRISKRSFHFADISKKLAGKKEFWKFNYRDDTNVSGCPVSTGLKNIFGDDWKNVQIGRYDINDIWHVLFDFDDNEKLREFAIGKLLLDDDKAGKYCAVYLAQGYASLSLKAVRKIIPFLKKGYVYSTAVFLANIPLMIGKEVFEKNEADIEKAVQEILSTLKDKNNVRVLANRCLEAVFKDAKHDFHTEEWDKSIIDVQACDLFGKKSWEENPGEKRNNVREEVLKLVDENLKLAVTKNAANYKYPMLRIDELIEEYLSSKGFKIKKGAKLYHPSDQDFGLEKSILCDDGKEYLASPRTSSVKNPVAMRALYQLRKLVNYLIKTGEIDGSTRINVELANEVNDKNWRKAIEEFQKENERRNKDYKDQISELCKEAGFEINPTDSDIKKFRLWREQKEKCPYTGKSISITDLFGKVPKFDFEHTIPWSLSYDDSLENLTLCDSDFNRNVKKQHIPSELPNFEEICARFKGFYKEEIDRCESIISRNSNYVGYIDPALKDSMIVRRHKAQLELRYYNEKLKRFTATEITSGFKNSQLNDTRIITKLALRYLKQVFDYVQPVKGTMTDIFKRQWGLLDRDETKDRSNYMHHAVDALTVACVSRAKFNLLSHEMKNSAEKAHINFAKPWDSFDKDVVLAVRYVIPKHFVDDNSLRQSKKILKDRHGKRILNNGKTIYIQGLTARGSLHKDTFYGCIMTVPEKGVASKKIFVERVSAFGLTEDIAEKIVDKKIKDVFINNIKTGIQTENNIREKGILLPFKKNGKDVYVRHIRIKAKPTDPVKLKEHHNAIKKNQKEYKQHYYVVNEENYLVALYRGISADGKRLSKYSVLNLLDAVKNKRSGKELYPNEMEEGQNRLPLYKVLKVGKIVLLQNDYDEDVFGLPKELIWNRLYRIAGLGKSGERIFIKLAHIICSKPWQYMKGEYDLNTGVEFRLCMDNNFIGLVEGTDFTVSPAGEIIKK</sequence>
<dbReference type="InterPro" id="IPR040619">
    <property type="entry name" value="Cas9_alpha-helical_lobe"/>
</dbReference>
<dbReference type="GO" id="GO:0046872">
    <property type="term" value="F:metal ion binding"/>
    <property type="evidence" value="ECO:0007669"/>
    <property type="project" value="UniProtKB-UniRule"/>
</dbReference>
<feature type="binding site" evidence="12">
    <location>
        <position position="893"/>
    </location>
    <ligand>
        <name>Mg(2+)</name>
        <dbReference type="ChEBI" id="CHEBI:18420"/>
        <label>2</label>
    </ligand>
</feature>
<comment type="similarity">
    <text evidence="12">Belongs to the CRISPR-associated Cas9 family.</text>
</comment>
<dbReference type="InterPro" id="IPR036397">
    <property type="entry name" value="RNaseH_sf"/>
</dbReference>
<dbReference type="Pfam" id="PF18470">
    <property type="entry name" value="Cas9_a"/>
    <property type="match status" value="1"/>
</dbReference>
<keyword evidence="6 12" id="KW-0460">Magnesium</keyword>
<dbReference type="Proteomes" id="UP000671995">
    <property type="component" value="Chromosome"/>
</dbReference>
<evidence type="ECO:0000256" key="5">
    <source>
        <dbReference type="ARBA" id="ARBA00022801"/>
    </source>
</evidence>
<dbReference type="GO" id="GO:0003677">
    <property type="term" value="F:DNA binding"/>
    <property type="evidence" value="ECO:0007669"/>
    <property type="project" value="UniProtKB-UniRule"/>
</dbReference>
<dbReference type="Gene3D" id="3.30.420.10">
    <property type="entry name" value="Ribonuclease H-like superfamily/Ribonuclease H"/>
    <property type="match status" value="2"/>
</dbReference>
<feature type="binding site" evidence="12">
    <location>
        <position position="7"/>
    </location>
    <ligand>
        <name>Mg(2+)</name>
        <dbReference type="ChEBI" id="CHEBI:18420"/>
        <label>1</label>
    </ligand>
</feature>
<comment type="domain">
    <text evidence="12">Has 2 endonuclease domains. The discontinuous RuvC-like domain cleaves the target DNA noncomplementary to crRNA while the HNH nuclease domain cleaves the target DNA complementary to crRNA.</text>
</comment>
<evidence type="ECO:0000256" key="11">
    <source>
        <dbReference type="ARBA" id="ARBA00046380"/>
    </source>
</evidence>
<keyword evidence="5 12" id="KW-0378">Hydrolase</keyword>
<dbReference type="Gene3D" id="1.10.30.50">
    <property type="match status" value="1"/>
</dbReference>
<dbReference type="HAMAP" id="MF_01480">
    <property type="entry name" value="Cas9"/>
    <property type="match status" value="1"/>
</dbReference>
<comment type="function">
    <text evidence="12">CRISPR (clustered regularly interspaced short palindromic repeat) is an adaptive immune system that provides protection against mobile genetic elements (viruses, transposable elements and conjugative plasmids). CRISPR clusters contain spacers, sequences complementary to antecedent mobile elements, and target invading nucleic acids. CRISPR clusters are transcribed and processed into CRISPR RNA (crRNA). In type II CRISPR systems correct processing of pre-crRNA requires a trans-encoded small RNA (tracrRNA), endogenous ribonuclease 3 (rnc) and this protein. The tracrRNA serves as a guide for ribonuclease 3-aided processing of pre-crRNA. Subsequently Cas9/crRNA/tracrRNA endonucleolytically cleaves linear or circular dsDNA target complementary to the spacer; Cas9 is inactive in the absence of the 2 guide RNAs (gRNA). Cas9 recognizes the protospacer adjacent motif (PAM) in the CRISPR repeat sequences to help distinguish self versus nonself, as targets within the bacterial CRISPR locus do not have PAMs. PAM recognition is also required for catalytic activity.</text>
</comment>
<keyword evidence="8 12" id="KW-0051">Antiviral defense</keyword>
<keyword evidence="4 12" id="KW-0255">Endonuclease</keyword>
<evidence type="ECO:0000256" key="10">
    <source>
        <dbReference type="ARBA" id="ARBA00023211"/>
    </source>
</evidence>
<evidence type="ECO:0000256" key="3">
    <source>
        <dbReference type="ARBA" id="ARBA00022723"/>
    </source>
</evidence>
<dbReference type="InterPro" id="IPR041383">
    <property type="entry name" value="RuvC_III"/>
</dbReference>
<dbReference type="InterPro" id="IPR033114">
    <property type="entry name" value="HNH_CAS9"/>
</dbReference>
<feature type="binding site" evidence="12">
    <location>
        <position position="7"/>
    </location>
    <ligand>
        <name>Mg(2+)</name>
        <dbReference type="ChEBI" id="CHEBI:18420"/>
        <label>2</label>
    </ligand>
</feature>
<evidence type="ECO:0000256" key="2">
    <source>
        <dbReference type="ARBA" id="ARBA00022722"/>
    </source>
</evidence>
<dbReference type="EMBL" id="CP054257">
    <property type="protein sequence ID" value="QTQ11512.1"/>
    <property type="molecule type" value="Genomic_DNA"/>
</dbReference>
<reference evidence="14" key="2">
    <citation type="journal article" date="2021" name="Microbiol. Resour. Announc.">
        <title>Complete Genome Sequences of Three Human Oral Treponema parvum Isolates.</title>
        <authorList>
            <person name="Zeng H."/>
            <person name="Watt R.M."/>
        </authorList>
    </citation>
    <scope>NUCLEOTIDE SEQUENCE</scope>
    <source>
        <strain evidence="14">ATCC 700773</strain>
    </source>
</reference>
<dbReference type="GO" id="GO:0004519">
    <property type="term" value="F:endonuclease activity"/>
    <property type="evidence" value="ECO:0007669"/>
    <property type="project" value="UniProtKB-UniRule"/>
</dbReference>
<dbReference type="AlphaFoldDB" id="A0A975EZB8"/>
<feature type="active site" description="For RuvC-like nuclease domain" evidence="12">
    <location>
        <position position="7"/>
    </location>
</feature>
<evidence type="ECO:0000256" key="4">
    <source>
        <dbReference type="ARBA" id="ARBA00022759"/>
    </source>
</evidence>
<evidence type="ECO:0000256" key="6">
    <source>
        <dbReference type="ARBA" id="ARBA00022842"/>
    </source>
</evidence>
<evidence type="ECO:0000313" key="15">
    <source>
        <dbReference type="Proteomes" id="UP000671995"/>
    </source>
</evidence>
<feature type="domain" description="HNH Cas9-type" evidence="13">
    <location>
        <begin position="651"/>
        <end position="811"/>
    </location>
</feature>
<feature type="binding site" evidence="12">
    <location>
        <position position="645"/>
    </location>
    <ligand>
        <name>Mg(2+)</name>
        <dbReference type="ChEBI" id="CHEBI:18420"/>
        <label>2</label>
    </ligand>
</feature>
<dbReference type="Pfam" id="PF18541">
    <property type="entry name" value="RuvC_III"/>
    <property type="match status" value="1"/>
</dbReference>
<name>A0A975EZB8_9SPIR</name>
<keyword evidence="3 12" id="KW-0479">Metal-binding</keyword>
<feature type="binding site" evidence="12">
    <location>
        <position position="645"/>
    </location>
    <ligand>
        <name>Mg(2+)</name>
        <dbReference type="ChEBI" id="CHEBI:18420"/>
        <label>1</label>
    </ligand>
</feature>
<feature type="binding site" evidence="12">
    <location>
        <position position="641"/>
    </location>
    <ligand>
        <name>Mg(2+)</name>
        <dbReference type="ChEBI" id="CHEBI:18420"/>
        <label>1</label>
    </ligand>
</feature>
<dbReference type="GO" id="GO:0051607">
    <property type="term" value="P:defense response to virus"/>
    <property type="evidence" value="ECO:0007669"/>
    <property type="project" value="UniProtKB-UniRule"/>
</dbReference>
<evidence type="ECO:0000256" key="9">
    <source>
        <dbReference type="ARBA" id="ARBA00023125"/>
    </source>
</evidence>
<keyword evidence="2 12" id="KW-0540">Nuclease</keyword>
<keyword evidence="10" id="KW-0464">Manganese</keyword>
<dbReference type="EC" id="3.1.-.-" evidence="12"/>
<comment type="subunit">
    <text evidence="11 12">Monomer. Binds crRNA and tracrRNA.</text>
</comment>